<dbReference type="OrthoDB" id="3972260at2759"/>
<keyword evidence="4" id="KW-1185">Reference proteome</keyword>
<dbReference type="GO" id="GO:0031145">
    <property type="term" value="P:anaphase-promoting complex-dependent catabolic process"/>
    <property type="evidence" value="ECO:0007669"/>
    <property type="project" value="TreeGrafter"/>
</dbReference>
<keyword evidence="1" id="KW-0853">WD repeat</keyword>
<dbReference type="PANTHER" id="PTHR19918:SF5">
    <property type="entry name" value="MEIOSIS-SPECIFIC APC_C ACTIVATOR PROTEIN AMA1"/>
    <property type="match status" value="1"/>
</dbReference>
<dbReference type="Gene3D" id="2.130.10.10">
    <property type="entry name" value="YVTN repeat-like/Quinoprotein amine dehydrogenase"/>
    <property type="match status" value="2"/>
</dbReference>
<dbReference type="GO" id="GO:1990757">
    <property type="term" value="F:ubiquitin ligase activator activity"/>
    <property type="evidence" value="ECO:0007669"/>
    <property type="project" value="TreeGrafter"/>
</dbReference>
<dbReference type="SMART" id="SM00320">
    <property type="entry name" value="WD40"/>
    <property type="match status" value="5"/>
</dbReference>
<dbReference type="InterPro" id="IPR015943">
    <property type="entry name" value="WD40/YVTN_repeat-like_dom_sf"/>
</dbReference>
<dbReference type="InterPro" id="IPR033010">
    <property type="entry name" value="Cdc20/Fizzy"/>
</dbReference>
<dbReference type="InterPro" id="IPR036322">
    <property type="entry name" value="WD40_repeat_dom_sf"/>
</dbReference>
<dbReference type="PANTHER" id="PTHR19918">
    <property type="entry name" value="CELL DIVISION CYCLE 20 CDC20 FIZZY -RELATED"/>
    <property type="match status" value="1"/>
</dbReference>
<dbReference type="EMBL" id="FQNF01000051">
    <property type="protein sequence ID" value="SGZ40453.1"/>
    <property type="molecule type" value="Genomic_DNA"/>
</dbReference>
<sequence length="659" mass="75819">MGHHLDRYIPMNINQKAISRKKGIKIDHNIDLFNNDIKLKDDLNMFKFEGKIMALNKDTLIDQIILKNKQNVDSYHQFIQTNLKNHGQKNWINLKKNFITQAFITDTMSVLQSERVFKYNDSKKSKAKRLKFSKILITNHKKTTENIPNMEPFRVLEAPELKNDFYSNPLSWSNTNILAVGLDKSVYIWDPQNFQTKTLLESEYLDEQDDTITSLSFCPSKRCDFLACGTKLGRLILLKASNINNESPFNSIILHTINNNENVLYDTRIGNKGICSLKWYLNPPKEFDKGNDIEEWILFCGNEIGEVSIFQLIEDSLTRKSSYFSNNSLKSSNNEFNSINISKSRTKSNTEIDDLIDDFDTTDLSIETSHSSQRNDDLARNHDYQNLFLKPLQQKQRAVDTFKNNLVNVFTSPNSGTPRKIKIESNLYVTTTKYYSLKCLNTIKPQTQQLCGMDISTIHDKHGKILESQLSVGGNDNSCTVWNITNIDKPEYLYNLPHTAAVKGVLFCPWLDYILATGGGSKDRYIRIWNTKTGTLIKKIKTAGQITSLIWSRHKHELMLTFGFGNPEQPVLLKTFEYPTMRLKSQIKTSDQSRVLCSALSPNFDVLVLATNDETLKFFSLMDSSPNPTIKRSEFIDAYNNHQMNNKFGVNQLPKRFYI</sequence>
<organism evidence="3 4">
    <name type="scientific">Hanseniaspora guilliermondii</name>
    <dbReference type="NCBI Taxonomy" id="56406"/>
    <lineage>
        <taxon>Eukaryota</taxon>
        <taxon>Fungi</taxon>
        <taxon>Dikarya</taxon>
        <taxon>Ascomycota</taxon>
        <taxon>Saccharomycotina</taxon>
        <taxon>Saccharomycetes</taxon>
        <taxon>Saccharomycodales</taxon>
        <taxon>Saccharomycodaceae</taxon>
        <taxon>Hanseniaspora</taxon>
    </lineage>
</organism>
<keyword evidence="2" id="KW-0677">Repeat</keyword>
<dbReference type="InterPro" id="IPR001680">
    <property type="entry name" value="WD40_rpt"/>
</dbReference>
<name>A0A1L0CNI2_9ASCO</name>
<gene>
    <name evidence="3" type="ORF">HGUI_02653</name>
</gene>
<dbReference type="GO" id="GO:0005680">
    <property type="term" value="C:anaphase-promoting complex"/>
    <property type="evidence" value="ECO:0007669"/>
    <property type="project" value="TreeGrafter"/>
</dbReference>
<evidence type="ECO:0008006" key="5">
    <source>
        <dbReference type="Google" id="ProtNLM"/>
    </source>
</evidence>
<proteinExistence type="predicted"/>
<dbReference type="Proteomes" id="UP000183365">
    <property type="component" value="Unassembled WGS sequence"/>
</dbReference>
<evidence type="ECO:0000256" key="1">
    <source>
        <dbReference type="ARBA" id="ARBA00022574"/>
    </source>
</evidence>
<evidence type="ECO:0000256" key="2">
    <source>
        <dbReference type="ARBA" id="ARBA00022737"/>
    </source>
</evidence>
<reference evidence="4" key="1">
    <citation type="submission" date="2016-11" db="EMBL/GenBank/DDBJ databases">
        <authorList>
            <person name="Guldener U."/>
        </authorList>
    </citation>
    <scope>NUCLEOTIDE SEQUENCE [LARGE SCALE GENOMIC DNA]</scope>
</reference>
<dbReference type="SUPFAM" id="SSF50978">
    <property type="entry name" value="WD40 repeat-like"/>
    <property type="match status" value="1"/>
</dbReference>
<dbReference type="VEuPathDB" id="FungiDB:HGUI_02653"/>
<dbReference type="Pfam" id="PF00400">
    <property type="entry name" value="WD40"/>
    <property type="match status" value="1"/>
</dbReference>
<dbReference type="AlphaFoldDB" id="A0A1L0CNI2"/>
<evidence type="ECO:0000313" key="4">
    <source>
        <dbReference type="Proteomes" id="UP000183365"/>
    </source>
</evidence>
<dbReference type="GO" id="GO:0010997">
    <property type="term" value="F:anaphase-promoting complex binding"/>
    <property type="evidence" value="ECO:0007669"/>
    <property type="project" value="InterPro"/>
</dbReference>
<accession>A0A1L0CNI2</accession>
<protein>
    <recommendedName>
        <fullName evidence="5">Meiosis-specific APC/C activator protein AMA1</fullName>
    </recommendedName>
</protein>
<dbReference type="GO" id="GO:1905786">
    <property type="term" value="P:positive regulation of anaphase-promoting complex-dependent catabolic process"/>
    <property type="evidence" value="ECO:0007669"/>
    <property type="project" value="TreeGrafter"/>
</dbReference>
<evidence type="ECO:0000313" key="3">
    <source>
        <dbReference type="EMBL" id="SGZ40453.1"/>
    </source>
</evidence>